<evidence type="ECO:0000256" key="9">
    <source>
        <dbReference type="ARBA" id="ARBA00051245"/>
    </source>
</evidence>
<dbReference type="AlphaFoldDB" id="A0ABD5BBQ0"/>
<feature type="transmembrane region" description="Helical" evidence="11">
    <location>
        <begin position="20"/>
        <end position="44"/>
    </location>
</feature>
<comment type="similarity">
    <text evidence="1">Belongs to the CpsD/CapB family.</text>
</comment>
<comment type="catalytic activity">
    <reaction evidence="9">
        <text>L-tyrosyl-[protein] + ATP = O-phospho-L-tyrosyl-[protein] + ADP + H(+)</text>
        <dbReference type="Rhea" id="RHEA:10596"/>
        <dbReference type="Rhea" id="RHEA-COMP:10136"/>
        <dbReference type="Rhea" id="RHEA-COMP:20101"/>
        <dbReference type="ChEBI" id="CHEBI:15378"/>
        <dbReference type="ChEBI" id="CHEBI:30616"/>
        <dbReference type="ChEBI" id="CHEBI:46858"/>
        <dbReference type="ChEBI" id="CHEBI:61978"/>
        <dbReference type="ChEBI" id="CHEBI:456216"/>
        <dbReference type="EC" id="2.7.10.2"/>
    </reaction>
</comment>
<evidence type="ECO:0000259" key="13">
    <source>
        <dbReference type="Pfam" id="PF13807"/>
    </source>
</evidence>
<comment type="caution">
    <text evidence="14">The sequence shown here is derived from an EMBL/GenBank/DDBJ whole genome shotgun (WGS) entry which is preliminary data.</text>
</comment>
<dbReference type="EMBL" id="JAUCQJ010000006">
    <property type="protein sequence ID" value="MDQ8750843.1"/>
    <property type="molecule type" value="Genomic_DNA"/>
</dbReference>
<dbReference type="InterPro" id="IPR027417">
    <property type="entry name" value="P-loop_NTPase"/>
</dbReference>
<organism evidence="14 15">
    <name type="scientific">Elizabethkingia miricola</name>
    <name type="common">Chryseobacterium miricola</name>
    <dbReference type="NCBI Taxonomy" id="172045"/>
    <lineage>
        <taxon>Bacteria</taxon>
        <taxon>Pseudomonadati</taxon>
        <taxon>Bacteroidota</taxon>
        <taxon>Flavobacteriia</taxon>
        <taxon>Flavobacteriales</taxon>
        <taxon>Weeksellaceae</taxon>
        <taxon>Elizabethkingia</taxon>
    </lineage>
</organism>
<dbReference type="Gene3D" id="3.40.50.300">
    <property type="entry name" value="P-loop containing nucleotide triphosphate hydrolases"/>
    <property type="match status" value="1"/>
</dbReference>
<keyword evidence="7" id="KW-0067">ATP-binding</keyword>
<keyword evidence="6" id="KW-0418">Kinase</keyword>
<feature type="domain" description="Tyrosine-protein kinase G-rich" evidence="13">
    <location>
        <begin position="433"/>
        <end position="508"/>
    </location>
</feature>
<reference evidence="14 15" key="1">
    <citation type="submission" date="2023-06" db="EMBL/GenBank/DDBJ databases">
        <title>Nosocomial Elizabethkingia miricola genome.</title>
        <authorList>
            <person name="Morgado S."/>
            <person name="Fonseca E."/>
            <person name="Freitas F."/>
            <person name="Vicente A.C."/>
        </authorList>
    </citation>
    <scope>NUCLEOTIDE SEQUENCE [LARGE SCALE GENOMIC DNA]</scope>
    <source>
        <strain evidence="14 15">EM15</strain>
    </source>
</reference>
<evidence type="ECO:0000256" key="7">
    <source>
        <dbReference type="ARBA" id="ARBA00022840"/>
    </source>
</evidence>
<keyword evidence="11" id="KW-0472">Membrane</keyword>
<evidence type="ECO:0000256" key="1">
    <source>
        <dbReference type="ARBA" id="ARBA00007316"/>
    </source>
</evidence>
<keyword evidence="10" id="KW-0175">Coiled coil</keyword>
<keyword evidence="8" id="KW-0829">Tyrosine-protein kinase</keyword>
<evidence type="ECO:0000259" key="12">
    <source>
        <dbReference type="Pfam" id="PF13614"/>
    </source>
</evidence>
<dbReference type="InterPro" id="IPR005702">
    <property type="entry name" value="Wzc-like_C"/>
</dbReference>
<gene>
    <name evidence="14" type="ORF">QT385_19445</name>
</gene>
<keyword evidence="11" id="KW-1133">Transmembrane helix</keyword>
<comment type="similarity">
    <text evidence="2">Belongs to the etk/wzc family.</text>
</comment>
<dbReference type="FunFam" id="3.40.50.300:FF:000527">
    <property type="entry name" value="Tyrosine-protein kinase etk"/>
    <property type="match status" value="1"/>
</dbReference>
<keyword evidence="4 14" id="KW-0808">Transferase</keyword>
<dbReference type="InterPro" id="IPR032807">
    <property type="entry name" value="GNVR"/>
</dbReference>
<dbReference type="SUPFAM" id="SSF52540">
    <property type="entry name" value="P-loop containing nucleoside triphosphate hydrolases"/>
    <property type="match status" value="1"/>
</dbReference>
<feature type="transmembrane region" description="Helical" evidence="11">
    <location>
        <begin position="492"/>
        <end position="513"/>
    </location>
</feature>
<evidence type="ECO:0000256" key="4">
    <source>
        <dbReference type="ARBA" id="ARBA00022679"/>
    </source>
</evidence>
<sequence length="789" mass="88975">MNQYSKNSVQKENTINVLDIFKYLLFHWKWFALSILIFGGYFYYQYSKSPFIYNRSEVVMIKTPSNTPTTARITRSFGGGGVSVKDEILQLKSKELMRQVVDKVGADKSYKIHSGLRDYELYKKSPVQVKVEGKTQADSYGFTVTPVDTRYVLLKKWNETSEEELKIELNRWVVTPAGKVFITPTKFYNKDYYGKDIQITKSPRETVMGYFIANLKIKQMDEDTSLLQVSIEDVSSDRADDMLTTLINVYNEVYLQDKNKIAINTADFIKERLAIIEGELGAVESNIENLKIANQGIDIATAGGMYLSESSQYKTEGTKLETDIRLAEMMHSYLNNKNKRNALIPNNTGLVDTGVESQIADYNTTLLKRNRLAEGGNSSNPVVLDLDEVLNAMRNNISHAVNNALKGLNIKLNNARQEGRTAQAKVLQMPQKERTMLSIERQHKVKEELYLFLLNKREENALNEAITEANLRIVDPPVGDAYPIYPNRLKKVFTGVAIGAVLPMIVLLSLLLLNTAVRGRQDLENVLSVPFLGEIPLARSRRQGKGDVLVSKTGRDPLTESFRILRTNINFMTKDEHPPKVITFTSFSAGVGKTFSVLNLAATLSYLDKKVVVIDLDLRKGTLSSRVDLLHEKGTSHYLSNSSISVDEILQKSELLENVDVIPIGAIAPNPVELLLSKRLDELINELKNRYDYIIIDGVPTGVVADASIIDRVADLTLFIIRIGKMDRRQLPEIEKIYQEKKLSNLAIVLNGLKLNGYGYGYGGYGYGSYGYGYGEEKRKSIFSWFKRS</sequence>
<evidence type="ECO:0000256" key="11">
    <source>
        <dbReference type="SAM" id="Phobius"/>
    </source>
</evidence>
<dbReference type="InterPro" id="IPR025669">
    <property type="entry name" value="AAA_dom"/>
</dbReference>
<keyword evidence="5" id="KW-0547">Nucleotide-binding</keyword>
<dbReference type="GO" id="GO:0005886">
    <property type="term" value="C:plasma membrane"/>
    <property type="evidence" value="ECO:0007669"/>
    <property type="project" value="UniProtKB-ARBA"/>
</dbReference>
<name>A0ABD5BBQ0_ELIMR</name>
<feature type="coiled-coil region" evidence="10">
    <location>
        <begin position="398"/>
        <end position="425"/>
    </location>
</feature>
<evidence type="ECO:0000256" key="2">
    <source>
        <dbReference type="ARBA" id="ARBA00008883"/>
    </source>
</evidence>
<evidence type="ECO:0000256" key="10">
    <source>
        <dbReference type="SAM" id="Coils"/>
    </source>
</evidence>
<dbReference type="GO" id="GO:0005524">
    <property type="term" value="F:ATP binding"/>
    <property type="evidence" value="ECO:0007669"/>
    <property type="project" value="UniProtKB-KW"/>
</dbReference>
<dbReference type="Pfam" id="PF13614">
    <property type="entry name" value="AAA_31"/>
    <property type="match status" value="1"/>
</dbReference>
<keyword evidence="11" id="KW-0812">Transmembrane</keyword>
<dbReference type="PANTHER" id="PTHR32309:SF13">
    <property type="entry name" value="FERRIC ENTEROBACTIN TRANSPORT PROTEIN FEPE"/>
    <property type="match status" value="1"/>
</dbReference>
<evidence type="ECO:0000256" key="8">
    <source>
        <dbReference type="ARBA" id="ARBA00023137"/>
    </source>
</evidence>
<dbReference type="CDD" id="cd05387">
    <property type="entry name" value="BY-kinase"/>
    <property type="match status" value="1"/>
</dbReference>
<evidence type="ECO:0000256" key="5">
    <source>
        <dbReference type="ARBA" id="ARBA00022741"/>
    </source>
</evidence>
<dbReference type="PANTHER" id="PTHR32309">
    <property type="entry name" value="TYROSINE-PROTEIN KINASE"/>
    <property type="match status" value="1"/>
</dbReference>
<dbReference type="RefSeq" id="WP_078795751.1">
    <property type="nucleotide sequence ID" value="NZ_CP040516.1"/>
</dbReference>
<evidence type="ECO:0000256" key="6">
    <source>
        <dbReference type="ARBA" id="ARBA00022777"/>
    </source>
</evidence>
<accession>A0ABD5BBQ0</accession>
<evidence type="ECO:0000313" key="14">
    <source>
        <dbReference type="EMBL" id="MDQ8750843.1"/>
    </source>
</evidence>
<protein>
    <recommendedName>
        <fullName evidence="3">non-specific protein-tyrosine kinase</fullName>
        <ecNumber evidence="3">2.7.10.2</ecNumber>
    </recommendedName>
</protein>
<dbReference type="EC" id="2.7.10.2" evidence="3"/>
<evidence type="ECO:0000256" key="3">
    <source>
        <dbReference type="ARBA" id="ARBA00011903"/>
    </source>
</evidence>
<feature type="domain" description="AAA" evidence="12">
    <location>
        <begin position="580"/>
        <end position="701"/>
    </location>
</feature>
<dbReference type="GO" id="GO:0004715">
    <property type="term" value="F:non-membrane spanning protein tyrosine kinase activity"/>
    <property type="evidence" value="ECO:0007669"/>
    <property type="project" value="UniProtKB-EC"/>
</dbReference>
<proteinExistence type="inferred from homology"/>
<dbReference type="InterPro" id="IPR050445">
    <property type="entry name" value="Bact_polysacc_biosynth/exp"/>
</dbReference>
<evidence type="ECO:0000313" key="15">
    <source>
        <dbReference type="Proteomes" id="UP001239265"/>
    </source>
</evidence>
<dbReference type="Pfam" id="PF13807">
    <property type="entry name" value="GNVR"/>
    <property type="match status" value="1"/>
</dbReference>
<dbReference type="NCBIfam" id="TIGR01007">
    <property type="entry name" value="eps_fam"/>
    <property type="match status" value="1"/>
</dbReference>
<dbReference type="GO" id="GO:0042802">
    <property type="term" value="F:identical protein binding"/>
    <property type="evidence" value="ECO:0007669"/>
    <property type="project" value="UniProtKB-ARBA"/>
</dbReference>
<dbReference type="Proteomes" id="UP001239265">
    <property type="component" value="Unassembled WGS sequence"/>
</dbReference>